<feature type="compositionally biased region" description="Low complexity" evidence="1">
    <location>
        <begin position="91"/>
        <end position="101"/>
    </location>
</feature>
<evidence type="ECO:0000313" key="2">
    <source>
        <dbReference type="EMBL" id="EGZ04362.1"/>
    </source>
</evidence>
<proteinExistence type="predicted"/>
<dbReference type="InParanoid" id="G5AJD8"/>
<dbReference type="RefSeq" id="XP_009540189.1">
    <property type="nucleotide sequence ID" value="XM_009541894.1"/>
</dbReference>
<name>G5AJD8_PHYSP</name>
<dbReference type="EMBL" id="JH159201">
    <property type="protein sequence ID" value="EGZ04362.1"/>
    <property type="molecule type" value="Genomic_DNA"/>
</dbReference>
<keyword evidence="3" id="KW-1185">Reference proteome</keyword>
<protein>
    <submittedName>
        <fullName evidence="2">Uncharacterized protein</fullName>
    </submittedName>
</protein>
<organism evidence="2 3">
    <name type="scientific">Phytophthora sojae (strain P6497)</name>
    <name type="common">Soybean stem and root rot agent</name>
    <name type="synonym">Phytophthora megasperma f. sp. glycines</name>
    <dbReference type="NCBI Taxonomy" id="1094619"/>
    <lineage>
        <taxon>Eukaryota</taxon>
        <taxon>Sar</taxon>
        <taxon>Stramenopiles</taxon>
        <taxon>Oomycota</taxon>
        <taxon>Peronosporomycetes</taxon>
        <taxon>Peronosporales</taxon>
        <taxon>Peronosporaceae</taxon>
        <taxon>Phytophthora</taxon>
    </lineage>
</organism>
<dbReference type="KEGG" id="psoj:PHYSODRAFT_411849"/>
<feature type="compositionally biased region" description="Basic and acidic residues" evidence="1">
    <location>
        <begin position="54"/>
        <end position="90"/>
    </location>
</feature>
<dbReference type="AlphaFoldDB" id="G5AJD8"/>
<dbReference type="GeneID" id="20651716"/>
<feature type="non-terminal residue" evidence="2">
    <location>
        <position position="134"/>
    </location>
</feature>
<evidence type="ECO:0000256" key="1">
    <source>
        <dbReference type="SAM" id="MobiDB-lite"/>
    </source>
</evidence>
<dbReference type="Proteomes" id="UP000002640">
    <property type="component" value="Unassembled WGS sequence"/>
</dbReference>
<gene>
    <name evidence="2" type="ORF">PHYSODRAFT_411849</name>
</gene>
<feature type="region of interest" description="Disordered" evidence="1">
    <location>
        <begin position="54"/>
        <end position="134"/>
    </location>
</feature>
<reference evidence="2 3" key="1">
    <citation type="journal article" date="2006" name="Science">
        <title>Phytophthora genome sequences uncover evolutionary origins and mechanisms of pathogenesis.</title>
        <authorList>
            <person name="Tyler B.M."/>
            <person name="Tripathy S."/>
            <person name="Zhang X."/>
            <person name="Dehal P."/>
            <person name="Jiang R.H."/>
            <person name="Aerts A."/>
            <person name="Arredondo F.D."/>
            <person name="Baxter L."/>
            <person name="Bensasson D."/>
            <person name="Beynon J.L."/>
            <person name="Chapman J."/>
            <person name="Damasceno C.M."/>
            <person name="Dorrance A.E."/>
            <person name="Dou D."/>
            <person name="Dickerman A.W."/>
            <person name="Dubchak I.L."/>
            <person name="Garbelotto M."/>
            <person name="Gijzen M."/>
            <person name="Gordon S.G."/>
            <person name="Govers F."/>
            <person name="Grunwald N.J."/>
            <person name="Huang W."/>
            <person name="Ivors K.L."/>
            <person name="Jones R.W."/>
            <person name="Kamoun S."/>
            <person name="Krampis K."/>
            <person name="Lamour K.H."/>
            <person name="Lee M.K."/>
            <person name="McDonald W.H."/>
            <person name="Medina M."/>
            <person name="Meijer H.J."/>
            <person name="Nordberg E.K."/>
            <person name="Maclean D.J."/>
            <person name="Ospina-Giraldo M.D."/>
            <person name="Morris P.F."/>
            <person name="Phuntumart V."/>
            <person name="Putnam N.H."/>
            <person name="Rash S."/>
            <person name="Rose J.K."/>
            <person name="Sakihama Y."/>
            <person name="Salamov A.A."/>
            <person name="Savidor A."/>
            <person name="Scheuring C.F."/>
            <person name="Smith B.M."/>
            <person name="Sobral B.W."/>
            <person name="Terry A."/>
            <person name="Torto-Alalibo T.A."/>
            <person name="Win J."/>
            <person name="Xu Z."/>
            <person name="Zhang H."/>
            <person name="Grigoriev I.V."/>
            <person name="Rokhsar D.S."/>
            <person name="Boore J.L."/>
        </authorList>
    </citation>
    <scope>NUCLEOTIDE SEQUENCE [LARGE SCALE GENOMIC DNA]</scope>
    <source>
        <strain evidence="2 3">P6497</strain>
    </source>
</reference>
<evidence type="ECO:0000313" key="3">
    <source>
        <dbReference type="Proteomes" id="UP000002640"/>
    </source>
</evidence>
<sequence length="134" mass="15475">MKNRCKLIIENLSPAMLKTESKRLVSLQHREAKTDDIALHQLILTRAKMQQRYHLMEREEKADRKHPVEPDGGRATPKPDNRKAEPKPETSRSPSSRPGGPHLDRFCPTATEEQKQQCYQRLRESKVAKIKAAR</sequence>
<accession>G5AJD8</accession>